<feature type="compositionally biased region" description="Acidic residues" evidence="2">
    <location>
        <begin position="775"/>
        <end position="784"/>
    </location>
</feature>
<dbReference type="Proteomes" id="UP000678499">
    <property type="component" value="Unassembled WGS sequence"/>
</dbReference>
<feature type="region of interest" description="Disordered" evidence="2">
    <location>
        <begin position="769"/>
        <end position="800"/>
    </location>
</feature>
<feature type="compositionally biased region" description="Basic and acidic residues" evidence="2">
    <location>
        <begin position="785"/>
        <end position="800"/>
    </location>
</feature>
<dbReference type="Pfam" id="PF20920">
    <property type="entry name" value="DAXX_hist_bd"/>
    <property type="match status" value="1"/>
</dbReference>
<name>A0A7R9GA32_9CRUS</name>
<feature type="coiled-coil region" evidence="1">
    <location>
        <begin position="575"/>
        <end position="602"/>
    </location>
</feature>
<feature type="region of interest" description="Disordered" evidence="2">
    <location>
        <begin position="502"/>
        <end position="554"/>
    </location>
</feature>
<reference evidence="4" key="1">
    <citation type="submission" date="2020-11" db="EMBL/GenBank/DDBJ databases">
        <authorList>
            <person name="Tran Van P."/>
        </authorList>
    </citation>
    <scope>NUCLEOTIDE SEQUENCE</scope>
</reference>
<dbReference type="GO" id="GO:0042393">
    <property type="term" value="F:histone binding"/>
    <property type="evidence" value="ECO:0007669"/>
    <property type="project" value="InterPro"/>
</dbReference>
<dbReference type="OrthoDB" id="7492809at2759"/>
<keyword evidence="5" id="KW-1185">Reference proteome</keyword>
<accession>A0A7R9GA32</accession>
<protein>
    <recommendedName>
        <fullName evidence="3">Daxx histone-binding domain-containing protein</fullName>
    </recommendedName>
</protein>
<feature type="domain" description="Daxx histone-binding" evidence="3">
    <location>
        <begin position="677"/>
        <end position="762"/>
    </location>
</feature>
<dbReference type="EMBL" id="CAJPEX010000294">
    <property type="protein sequence ID" value="CAG0914905.1"/>
    <property type="molecule type" value="Genomic_DNA"/>
</dbReference>
<evidence type="ECO:0000256" key="1">
    <source>
        <dbReference type="SAM" id="Coils"/>
    </source>
</evidence>
<keyword evidence="1" id="KW-0175">Coiled coil</keyword>
<feature type="compositionally biased region" description="Polar residues" evidence="2">
    <location>
        <begin position="65"/>
        <end position="80"/>
    </location>
</feature>
<evidence type="ECO:0000259" key="3">
    <source>
        <dbReference type="Pfam" id="PF20920"/>
    </source>
</evidence>
<evidence type="ECO:0000256" key="2">
    <source>
        <dbReference type="SAM" id="MobiDB-lite"/>
    </source>
</evidence>
<dbReference type="AlphaFoldDB" id="A0A7R9GA32"/>
<sequence length="800" mass="89858">MVLIIEKRATTAEVVNLVSDDEDDDILEVIPISTELPTSASNKATVKNEAVEEPLNPDPVGTLDQLGSDNSNKLSSDSQKTVEIDSPLVAEEHLRVQTPPMGCISKEKDRIVPFSVHGQVKKEDATKLNRDFVRFSDQQTKGKALFDGFLPDSQKIDMVLPLAGEEVIIESPGSDCVDEEKDPIVPISVYGRAKTEAVTKLNRDFVGFSYHQTKEPLFDGFLPDSQKIDMVLPLAGEEVIIESPGSDCVDEEKDPIMPISVHGQAKKEDATKLNREFVGFSYQQTKEPFFDGFLPDSQKIDMVLPLAGEEVIIESPGSESVDEERGIEKPENGKILHAVGFPEERSPNEKAIPVLDSDHRELGSEVCIEPVHAISSIRILKVKSADESEHEPARKKLKLISVDTEDPSQKEKQEKKDVLLGKLRACFEPVPENIDKKIWKKVQKKWASSAKNLSLSELQSIVEDAEVLTNVEQKPPDADESFFWKVVYHILSSMDAALSSSKSACPSSSESVQKPKDEKMPPSKCSDVVGVKSDSAGDSSRDVGYEPSTSELPGKDAFKVEEASTVDDGPHAQKIVKLERHLRVLLKKLRELELQEVNFDEEEASAYCLQDRLRKRVLKIDRMICKFRGERHDLDRPSKKRFTFKESEIPQVNQKIMQLVNQKKIFPDFVDVKRIVEEHKPVMWSDEETDLYARKMFRLTGQKLKNRRLKETQQGLKDTEESFAKDLGLPVKVDEIGVLKEALDKNKMEGEKRMEEVCDTFVRKQELLGMKPIEVPDEDADLSESDDHSDSASVEENDKI</sequence>
<dbReference type="Gene3D" id="1.20.58.2170">
    <property type="match status" value="1"/>
</dbReference>
<evidence type="ECO:0000313" key="4">
    <source>
        <dbReference type="EMBL" id="CAD7274753.1"/>
    </source>
</evidence>
<feature type="region of interest" description="Disordered" evidence="2">
    <location>
        <begin position="39"/>
        <end position="80"/>
    </location>
</feature>
<dbReference type="InterPro" id="IPR046378">
    <property type="entry name" value="DAXX_histone-bd"/>
</dbReference>
<evidence type="ECO:0000313" key="5">
    <source>
        <dbReference type="Proteomes" id="UP000678499"/>
    </source>
</evidence>
<dbReference type="InterPro" id="IPR046426">
    <property type="entry name" value="DAXX_histone-bd_sf"/>
</dbReference>
<proteinExistence type="predicted"/>
<feature type="compositionally biased region" description="Low complexity" evidence="2">
    <location>
        <begin position="502"/>
        <end position="511"/>
    </location>
</feature>
<organism evidence="4">
    <name type="scientific">Notodromas monacha</name>
    <dbReference type="NCBI Taxonomy" id="399045"/>
    <lineage>
        <taxon>Eukaryota</taxon>
        <taxon>Metazoa</taxon>
        <taxon>Ecdysozoa</taxon>
        <taxon>Arthropoda</taxon>
        <taxon>Crustacea</taxon>
        <taxon>Oligostraca</taxon>
        <taxon>Ostracoda</taxon>
        <taxon>Podocopa</taxon>
        <taxon>Podocopida</taxon>
        <taxon>Cypridocopina</taxon>
        <taxon>Cypridoidea</taxon>
        <taxon>Cyprididae</taxon>
        <taxon>Notodromas</taxon>
    </lineage>
</organism>
<dbReference type="EMBL" id="OA882331">
    <property type="protein sequence ID" value="CAD7274753.1"/>
    <property type="molecule type" value="Genomic_DNA"/>
</dbReference>
<gene>
    <name evidence="4" type="ORF">NMOB1V02_LOCUS2574</name>
</gene>